<gene>
    <name evidence="1" type="ORF">LCGC14_2363350</name>
</gene>
<protein>
    <submittedName>
        <fullName evidence="1">Uncharacterized protein</fullName>
    </submittedName>
</protein>
<accession>A0A0F9C634</accession>
<sequence>MQLDLLDFSRGQALKADALDRLEEKGHIWLTQARAVARDHALRFGRVTADDVIAQIGKPDGHHHNLIGAIFANGEFVRVGYTQTKRPEGHARVIGVWRIHESKRG</sequence>
<dbReference type="AlphaFoldDB" id="A0A0F9C634"/>
<comment type="caution">
    <text evidence="1">The sequence shown here is derived from an EMBL/GenBank/DDBJ whole genome shotgun (WGS) entry which is preliminary data.</text>
</comment>
<proteinExistence type="predicted"/>
<evidence type="ECO:0000313" key="1">
    <source>
        <dbReference type="EMBL" id="KKL44669.1"/>
    </source>
</evidence>
<organism evidence="1">
    <name type="scientific">marine sediment metagenome</name>
    <dbReference type="NCBI Taxonomy" id="412755"/>
    <lineage>
        <taxon>unclassified sequences</taxon>
        <taxon>metagenomes</taxon>
        <taxon>ecological metagenomes</taxon>
    </lineage>
</organism>
<reference evidence="1" key="1">
    <citation type="journal article" date="2015" name="Nature">
        <title>Complex archaea that bridge the gap between prokaryotes and eukaryotes.</title>
        <authorList>
            <person name="Spang A."/>
            <person name="Saw J.H."/>
            <person name="Jorgensen S.L."/>
            <person name="Zaremba-Niedzwiedzka K."/>
            <person name="Martijn J."/>
            <person name="Lind A.E."/>
            <person name="van Eijk R."/>
            <person name="Schleper C."/>
            <person name="Guy L."/>
            <person name="Ettema T.J."/>
        </authorList>
    </citation>
    <scope>NUCLEOTIDE SEQUENCE</scope>
</reference>
<dbReference type="EMBL" id="LAZR01034675">
    <property type="protein sequence ID" value="KKL44669.1"/>
    <property type="molecule type" value="Genomic_DNA"/>
</dbReference>
<name>A0A0F9C634_9ZZZZ</name>